<keyword evidence="3" id="KW-1185">Reference proteome</keyword>
<sequence>MRNLILSLPMLFVCSMANAQNFESMQRATELGTVIAAEDLCGLTFDQSAVSDWIDENTDPSDMSFPGTLQMMVDGSTFQNSGMSGSALTAHCRSVERTARHFGFIE</sequence>
<name>A0A3B0MX70_9RHOB</name>
<feature type="chain" id="PRO_5017262195" evidence="1">
    <location>
        <begin position="20"/>
        <end position="106"/>
    </location>
</feature>
<dbReference type="EMBL" id="UIHC01000045">
    <property type="protein sequence ID" value="SUZ33324.1"/>
    <property type="molecule type" value="Genomic_DNA"/>
</dbReference>
<organism evidence="2 3">
    <name type="scientific">Roseinatronobacter ekhonensis</name>
    <dbReference type="NCBI Taxonomy" id="254356"/>
    <lineage>
        <taxon>Bacteria</taxon>
        <taxon>Pseudomonadati</taxon>
        <taxon>Pseudomonadota</taxon>
        <taxon>Alphaproteobacteria</taxon>
        <taxon>Rhodobacterales</taxon>
        <taxon>Paracoccaceae</taxon>
        <taxon>Roseinatronobacter</taxon>
    </lineage>
</organism>
<keyword evidence="1" id="KW-0732">Signal</keyword>
<dbReference type="AlphaFoldDB" id="A0A3B0MX70"/>
<reference evidence="3" key="1">
    <citation type="submission" date="2018-08" db="EMBL/GenBank/DDBJ databases">
        <authorList>
            <person name="Rodrigo-Torres L."/>
            <person name="Arahal R. D."/>
            <person name="Lucena T."/>
        </authorList>
    </citation>
    <scope>NUCLEOTIDE SEQUENCE [LARGE SCALE GENOMIC DNA]</scope>
    <source>
        <strain evidence="3">CECT 7235</strain>
    </source>
</reference>
<evidence type="ECO:0000256" key="1">
    <source>
        <dbReference type="SAM" id="SignalP"/>
    </source>
</evidence>
<evidence type="ECO:0000313" key="2">
    <source>
        <dbReference type="EMBL" id="SUZ33324.1"/>
    </source>
</evidence>
<proteinExistence type="predicted"/>
<evidence type="ECO:0000313" key="3">
    <source>
        <dbReference type="Proteomes" id="UP000272908"/>
    </source>
</evidence>
<feature type="signal peptide" evidence="1">
    <location>
        <begin position="1"/>
        <end position="19"/>
    </location>
</feature>
<protein>
    <submittedName>
        <fullName evidence="2">Uncharacterized protein</fullName>
    </submittedName>
</protein>
<accession>A0A3B0MX70</accession>
<dbReference type="Proteomes" id="UP000272908">
    <property type="component" value="Unassembled WGS sequence"/>
</dbReference>
<dbReference type="RefSeq" id="WP_121096394.1">
    <property type="nucleotide sequence ID" value="NZ_UIHC01000045.1"/>
</dbReference>
<gene>
    <name evidence="2" type="ORF">ROE7235_03093</name>
</gene>